<evidence type="ECO:0000259" key="2">
    <source>
        <dbReference type="Pfam" id="PF01757"/>
    </source>
</evidence>
<keyword evidence="1" id="KW-1133">Transmembrane helix</keyword>
<protein>
    <recommendedName>
        <fullName evidence="6">Acyltransferase</fullName>
    </recommendedName>
</protein>
<proteinExistence type="predicted"/>
<feature type="domain" description="SGNH" evidence="3">
    <location>
        <begin position="348"/>
        <end position="581"/>
    </location>
</feature>
<dbReference type="InterPro" id="IPR043968">
    <property type="entry name" value="SGNH"/>
</dbReference>
<evidence type="ECO:0008006" key="6">
    <source>
        <dbReference type="Google" id="ProtNLM"/>
    </source>
</evidence>
<dbReference type="AlphaFoldDB" id="A0A1T0AZG8"/>
<gene>
    <name evidence="4" type="ORF">B0188_06835</name>
</gene>
<dbReference type="GO" id="GO:0016747">
    <property type="term" value="F:acyltransferase activity, transferring groups other than amino-acyl groups"/>
    <property type="evidence" value="ECO:0007669"/>
    <property type="project" value="InterPro"/>
</dbReference>
<feature type="transmembrane region" description="Helical" evidence="1">
    <location>
        <begin position="175"/>
        <end position="192"/>
    </location>
</feature>
<dbReference type="Proteomes" id="UP000190023">
    <property type="component" value="Unassembled WGS sequence"/>
</dbReference>
<evidence type="ECO:0000259" key="3">
    <source>
        <dbReference type="Pfam" id="PF19040"/>
    </source>
</evidence>
<sequence>MAAILYPTLFREQKLHLLKFYTSRIRRVYPALFVLCLTLILLGSYILSRVDYYALAKEIRYAGTFLYNIKFHKMDYFDDSINDNWLIHTWTLALEFQFYLLFPFILWMGNKIFKEKIIYFLLVISAASFLSMLYFQKDAPQSVFFLLQYRIWEFLLGSILFIYQYQKGTNNKYGVLCNNIGFIALILFFFFASEQSGWPDYKTLIPVLSTILILYANQNTFFTKHYLFQRLGDASYSIYLWHWPFYIACVTFSLNDLFYLVLSAIASVVVAFFSYYFIERSIKSWSKPLVMQLGTFLLTIGLVSGLVGVIEKKKLLLPFSAHLHSDYEFILPQIGFGTPKIDNCLDTGELCVIGDESIKPSFILIGDSHAASLAVALEEMAKKENKSFLLSVHSGCPLIFNQTQDETSKECLKKNSSTLEILAQYKDIPAVILNRYSSYLLGSNETNDMIRRVNMSELETKKVAEGLRNGACKVAKQTQTYWVSAIPEIGINVPETMMRNIFYRKDFSEITIPLSEYQKRNQVIISIQKQAEKECGIEIIDISSMLCDKNVCHTSYNQEIYYGDDDHLNIWGARKISPLFEFLFD</sequence>
<comment type="caution">
    <text evidence="4">The sequence shown here is derived from an EMBL/GenBank/DDBJ whole genome shotgun (WGS) entry which is preliminary data.</text>
</comment>
<feature type="transmembrane region" description="Helical" evidence="1">
    <location>
        <begin position="290"/>
        <end position="310"/>
    </location>
</feature>
<dbReference type="InterPro" id="IPR002656">
    <property type="entry name" value="Acyl_transf_3_dom"/>
</dbReference>
<feature type="transmembrane region" description="Helical" evidence="1">
    <location>
        <begin position="85"/>
        <end position="105"/>
    </location>
</feature>
<feature type="transmembrane region" description="Helical" evidence="1">
    <location>
        <begin position="28"/>
        <end position="47"/>
    </location>
</feature>
<evidence type="ECO:0000313" key="4">
    <source>
        <dbReference type="EMBL" id="OOS03212.1"/>
    </source>
</evidence>
<keyword evidence="1" id="KW-0472">Membrane</keyword>
<feature type="domain" description="Acyltransferase 3" evidence="2">
    <location>
        <begin position="14"/>
        <end position="274"/>
    </location>
</feature>
<feature type="transmembrane region" description="Helical" evidence="1">
    <location>
        <begin position="117"/>
        <end position="136"/>
    </location>
</feature>
<keyword evidence="5" id="KW-1185">Reference proteome</keyword>
<dbReference type="GO" id="GO:0000271">
    <property type="term" value="P:polysaccharide biosynthetic process"/>
    <property type="evidence" value="ECO:0007669"/>
    <property type="project" value="TreeGrafter"/>
</dbReference>
<dbReference type="PANTHER" id="PTHR23028">
    <property type="entry name" value="ACETYLTRANSFERASE"/>
    <property type="match status" value="1"/>
</dbReference>
<accession>A0A1T0AZG8</accession>
<organism evidence="4 5">
    <name type="scientific">[Haemophilus] felis</name>
    <dbReference type="NCBI Taxonomy" id="123822"/>
    <lineage>
        <taxon>Bacteria</taxon>
        <taxon>Pseudomonadati</taxon>
        <taxon>Pseudomonadota</taxon>
        <taxon>Gammaproteobacteria</taxon>
        <taxon>Pasteurellales</taxon>
        <taxon>Pasteurellaceae</taxon>
    </lineage>
</organism>
<dbReference type="Pfam" id="PF01757">
    <property type="entry name" value="Acyl_transf_3"/>
    <property type="match status" value="1"/>
</dbReference>
<dbReference type="Pfam" id="PF19040">
    <property type="entry name" value="SGNH"/>
    <property type="match status" value="1"/>
</dbReference>
<evidence type="ECO:0000313" key="5">
    <source>
        <dbReference type="Proteomes" id="UP000190023"/>
    </source>
</evidence>
<dbReference type="PANTHER" id="PTHR23028:SF53">
    <property type="entry name" value="ACYL_TRANSF_3 DOMAIN-CONTAINING PROTEIN"/>
    <property type="match status" value="1"/>
</dbReference>
<dbReference type="GO" id="GO:0016020">
    <property type="term" value="C:membrane"/>
    <property type="evidence" value="ECO:0007669"/>
    <property type="project" value="TreeGrafter"/>
</dbReference>
<dbReference type="EMBL" id="MUYB01000027">
    <property type="protein sequence ID" value="OOS03212.1"/>
    <property type="molecule type" value="Genomic_DNA"/>
</dbReference>
<name>A0A1T0AZG8_9PAST</name>
<dbReference type="STRING" id="123822.B0188_06835"/>
<keyword evidence="1" id="KW-0812">Transmembrane</keyword>
<evidence type="ECO:0000256" key="1">
    <source>
        <dbReference type="SAM" id="Phobius"/>
    </source>
</evidence>
<reference evidence="4 5" key="1">
    <citation type="submission" date="2017-02" db="EMBL/GenBank/DDBJ databases">
        <title>Draft genome sequence of Haemophilus felis CCUG 31170 type strain.</title>
        <authorList>
            <person name="Engstrom-Jakobsson H."/>
            <person name="Salva-Serra F."/>
            <person name="Thorell K."/>
            <person name="Gonzales-Siles L."/>
            <person name="Karlsson R."/>
            <person name="Boulund F."/>
            <person name="Engstrand L."/>
            <person name="Kristiansson E."/>
            <person name="Moore E."/>
        </authorList>
    </citation>
    <scope>NUCLEOTIDE SEQUENCE [LARGE SCALE GENOMIC DNA]</scope>
    <source>
        <strain evidence="4 5">CCUG 31170</strain>
    </source>
</reference>
<dbReference type="InterPro" id="IPR050879">
    <property type="entry name" value="Acyltransferase_3"/>
</dbReference>
<feature type="transmembrane region" description="Helical" evidence="1">
    <location>
        <begin position="142"/>
        <end position="163"/>
    </location>
</feature>
<feature type="transmembrane region" description="Helical" evidence="1">
    <location>
        <begin position="259"/>
        <end position="278"/>
    </location>
</feature>
<feature type="transmembrane region" description="Helical" evidence="1">
    <location>
        <begin position="234"/>
        <end position="253"/>
    </location>
</feature>
<feature type="transmembrane region" description="Helical" evidence="1">
    <location>
        <begin position="204"/>
        <end position="222"/>
    </location>
</feature>